<dbReference type="CDD" id="cd05233">
    <property type="entry name" value="SDR_c"/>
    <property type="match status" value="1"/>
</dbReference>
<organism evidence="3 4">
    <name type="scientific">Sediminibacterium ginsengisoli</name>
    <dbReference type="NCBI Taxonomy" id="413434"/>
    <lineage>
        <taxon>Bacteria</taxon>
        <taxon>Pseudomonadati</taxon>
        <taxon>Bacteroidota</taxon>
        <taxon>Chitinophagia</taxon>
        <taxon>Chitinophagales</taxon>
        <taxon>Chitinophagaceae</taxon>
        <taxon>Sediminibacterium</taxon>
    </lineage>
</organism>
<dbReference type="OrthoDB" id="9803333at2"/>
<gene>
    <name evidence="3" type="ORF">SAMN04488132_11310</name>
</gene>
<dbReference type="PRINTS" id="PR00080">
    <property type="entry name" value="SDRFAMILY"/>
</dbReference>
<dbReference type="InterPro" id="IPR020904">
    <property type="entry name" value="Sc_DH/Rdtase_CS"/>
</dbReference>
<keyword evidence="4" id="KW-1185">Reference proteome</keyword>
<dbReference type="Proteomes" id="UP000190888">
    <property type="component" value="Unassembled WGS sequence"/>
</dbReference>
<dbReference type="SUPFAM" id="SSF51735">
    <property type="entry name" value="NAD(P)-binding Rossmann-fold domains"/>
    <property type="match status" value="1"/>
</dbReference>
<dbReference type="RefSeq" id="WP_078832629.1">
    <property type="nucleotide sequence ID" value="NZ_FUWH01000013.1"/>
</dbReference>
<evidence type="ECO:0000256" key="1">
    <source>
        <dbReference type="ARBA" id="ARBA00006484"/>
    </source>
</evidence>
<dbReference type="Gene3D" id="3.40.50.720">
    <property type="entry name" value="NAD(P)-binding Rossmann-like Domain"/>
    <property type="match status" value="1"/>
</dbReference>
<reference evidence="3 4" key="1">
    <citation type="submission" date="2017-02" db="EMBL/GenBank/DDBJ databases">
        <authorList>
            <person name="Peterson S.W."/>
        </authorList>
    </citation>
    <scope>NUCLEOTIDE SEQUENCE [LARGE SCALE GENOMIC DNA]</scope>
    <source>
        <strain evidence="3 4">DSM 22335</strain>
    </source>
</reference>
<evidence type="ECO:0000259" key="2">
    <source>
        <dbReference type="SMART" id="SM00822"/>
    </source>
</evidence>
<sequence length="245" mass="25470">MQNLQGKTALITGGNSGIGYAAAKELVANGAKVIITGRRKEAVEKAAAELGAVAMIADQSKMADIETLSATVATQYGKIDILVVNAGISKLTMIENATEELFDEVMDLNVKGAYFTLSRLIPVLNDGASVVLISSSSASKSIPQTSVYAASKVAINAVMKIAAVELAPRRIRVNAVSPGPFATEIMEKAGLNDPKTQEFIKSGVPLGRLGIPAEAGKLISFLAGDDAAYITGAEYLVDGGQSLNR</sequence>
<dbReference type="EMBL" id="FUWH01000013">
    <property type="protein sequence ID" value="SKA16350.1"/>
    <property type="molecule type" value="Genomic_DNA"/>
</dbReference>
<dbReference type="PANTHER" id="PTHR43943">
    <property type="entry name" value="DEHYDROGENASE/REDUCTASE (SDR FAMILY) MEMBER 4"/>
    <property type="match status" value="1"/>
</dbReference>
<dbReference type="PROSITE" id="PS00061">
    <property type="entry name" value="ADH_SHORT"/>
    <property type="match status" value="1"/>
</dbReference>
<evidence type="ECO:0000313" key="3">
    <source>
        <dbReference type="EMBL" id="SKA16350.1"/>
    </source>
</evidence>
<comment type="similarity">
    <text evidence="1">Belongs to the short-chain dehydrogenases/reductases (SDR) family.</text>
</comment>
<dbReference type="Pfam" id="PF13561">
    <property type="entry name" value="adh_short_C2"/>
    <property type="match status" value="1"/>
</dbReference>
<dbReference type="AlphaFoldDB" id="A0A1T4RK10"/>
<protein>
    <submittedName>
        <fullName evidence="3">NAD(P)-dependent dehydrogenase, short-chain alcohol dehydrogenase family</fullName>
    </submittedName>
</protein>
<dbReference type="InterPro" id="IPR057326">
    <property type="entry name" value="KR_dom"/>
</dbReference>
<dbReference type="InterPro" id="IPR036291">
    <property type="entry name" value="NAD(P)-bd_dom_sf"/>
</dbReference>
<evidence type="ECO:0000313" key="4">
    <source>
        <dbReference type="Proteomes" id="UP000190888"/>
    </source>
</evidence>
<dbReference type="STRING" id="413434.SAMN04488132_11310"/>
<accession>A0A1T4RK10</accession>
<proteinExistence type="inferred from homology"/>
<feature type="domain" description="Ketoreductase" evidence="2">
    <location>
        <begin position="7"/>
        <end position="179"/>
    </location>
</feature>
<dbReference type="InterPro" id="IPR002347">
    <property type="entry name" value="SDR_fam"/>
</dbReference>
<dbReference type="FunFam" id="3.40.50.720:FF:000084">
    <property type="entry name" value="Short-chain dehydrogenase reductase"/>
    <property type="match status" value="1"/>
</dbReference>
<dbReference type="PRINTS" id="PR00081">
    <property type="entry name" value="GDHRDH"/>
</dbReference>
<name>A0A1T4RK10_9BACT</name>
<dbReference type="SMART" id="SM00822">
    <property type="entry name" value="PKS_KR"/>
    <property type="match status" value="1"/>
</dbReference>
<dbReference type="PANTHER" id="PTHR43943:SF2">
    <property type="entry name" value="DEHYDROGENASE_REDUCTASE 4"/>
    <property type="match status" value="1"/>
</dbReference>